<dbReference type="Proteomes" id="UP001431776">
    <property type="component" value="Unassembled WGS sequence"/>
</dbReference>
<gene>
    <name evidence="1" type="ORF">QJ522_02160</name>
</gene>
<dbReference type="InterPro" id="IPR009078">
    <property type="entry name" value="Ferritin-like_SF"/>
</dbReference>
<reference evidence="1" key="1">
    <citation type="submission" date="2023-05" db="EMBL/GenBank/DDBJ databases">
        <title>Anaerotaeda fermentans gen. nov., sp. nov., a novel anaerobic planctomycete of the new family within the order Sedimentisphaerales isolated from Taman Peninsula, Russia.</title>
        <authorList>
            <person name="Khomyakova M.A."/>
            <person name="Merkel A.Y."/>
            <person name="Slobodkin A.I."/>
        </authorList>
    </citation>
    <scope>NUCLEOTIDE SEQUENCE</scope>
    <source>
        <strain evidence="1">M17dextr</strain>
    </source>
</reference>
<organism evidence="1 2">
    <name type="scientific">Anaerobaca lacustris</name>
    <dbReference type="NCBI Taxonomy" id="3044600"/>
    <lineage>
        <taxon>Bacteria</taxon>
        <taxon>Pseudomonadati</taxon>
        <taxon>Planctomycetota</taxon>
        <taxon>Phycisphaerae</taxon>
        <taxon>Sedimentisphaerales</taxon>
        <taxon>Anaerobacaceae</taxon>
        <taxon>Anaerobaca</taxon>
    </lineage>
</organism>
<name>A0AAW6TQC3_9BACT</name>
<dbReference type="EMBL" id="JASCXX010000002">
    <property type="protein sequence ID" value="MDI6447833.1"/>
    <property type="molecule type" value="Genomic_DNA"/>
</dbReference>
<comment type="caution">
    <text evidence="1">The sequence shown here is derived from an EMBL/GenBank/DDBJ whole genome shotgun (WGS) entry which is preliminary data.</text>
</comment>
<sequence>MQDERPREAVNKTLREHGSVDTQFNVFEVLRIAEEIEHKAAKFYLNAAQRFSDPPRRNICYNIASWRASHERAWARLRSEYSDRTGDFGTFDPDNYVRSNPQVMAGLPWFGARDQFTGHESASQIVRDAIRRSESVLIFYHGLKEFARDPAGRGMIDAMTDEEDRHIRQLNRFLDRMLGSSGHFDRSAHSDSIGAANHH</sequence>
<dbReference type="SUPFAM" id="SSF47240">
    <property type="entry name" value="Ferritin-like"/>
    <property type="match status" value="1"/>
</dbReference>
<dbReference type="Gene3D" id="1.20.1260.10">
    <property type="match status" value="1"/>
</dbReference>
<dbReference type="CDD" id="cd01045">
    <property type="entry name" value="Ferritin_like_AB"/>
    <property type="match status" value="1"/>
</dbReference>
<evidence type="ECO:0000313" key="2">
    <source>
        <dbReference type="Proteomes" id="UP001431776"/>
    </source>
</evidence>
<accession>A0AAW6TQC3</accession>
<dbReference type="InterPro" id="IPR012347">
    <property type="entry name" value="Ferritin-like"/>
</dbReference>
<proteinExistence type="predicted"/>
<dbReference type="RefSeq" id="WP_349243245.1">
    <property type="nucleotide sequence ID" value="NZ_JASCXX010000002.1"/>
</dbReference>
<protein>
    <submittedName>
        <fullName evidence="1">Ferritin family protein</fullName>
    </submittedName>
</protein>
<dbReference type="AlphaFoldDB" id="A0AAW6TQC3"/>
<evidence type="ECO:0000313" key="1">
    <source>
        <dbReference type="EMBL" id="MDI6447833.1"/>
    </source>
</evidence>
<keyword evidence="2" id="KW-1185">Reference proteome</keyword>